<proteinExistence type="predicted"/>
<organism evidence="1 2">
    <name type="scientific">Rhodovulum visakhapatnamense</name>
    <dbReference type="NCBI Taxonomy" id="364297"/>
    <lineage>
        <taxon>Bacteria</taxon>
        <taxon>Pseudomonadati</taxon>
        <taxon>Pseudomonadota</taxon>
        <taxon>Alphaproteobacteria</taxon>
        <taxon>Rhodobacterales</taxon>
        <taxon>Paracoccaceae</taxon>
        <taxon>Rhodovulum</taxon>
    </lineage>
</organism>
<name>A0A4R8FEB8_9RHOB</name>
<dbReference type="Proteomes" id="UP000295484">
    <property type="component" value="Unassembled WGS sequence"/>
</dbReference>
<evidence type="ECO:0000313" key="1">
    <source>
        <dbReference type="EMBL" id="TDX21117.1"/>
    </source>
</evidence>
<accession>A0A4R8FEB8</accession>
<sequence>MVKWSELKRASDTILAVWPHYQPLFERWFMQELVYKDELALTWRERYVPGDNDTILSDHYPDREAAVKAADALNSSLKQALSTRSMDDVVKRSLELKIDKALQAKRRLQDEEALMLAEALRRCAGDKRPHAATIKLSPEAERYRQDLAEQRKRCLRPTRDQLDGLKFQGRSSSILLAG</sequence>
<dbReference type="AlphaFoldDB" id="A0A4R8FEB8"/>
<dbReference type="EMBL" id="SOEB01000045">
    <property type="protein sequence ID" value="TDX21117.1"/>
    <property type="molecule type" value="Genomic_DNA"/>
</dbReference>
<dbReference type="RefSeq" id="WP_208323334.1">
    <property type="nucleotide sequence ID" value="NZ_SOEB01000045.1"/>
</dbReference>
<gene>
    <name evidence="1" type="ORF">EV657_1451</name>
</gene>
<evidence type="ECO:0000313" key="2">
    <source>
        <dbReference type="Proteomes" id="UP000295484"/>
    </source>
</evidence>
<protein>
    <submittedName>
        <fullName evidence="1">Uncharacterized protein</fullName>
    </submittedName>
</protein>
<reference evidence="1 2" key="1">
    <citation type="submission" date="2019-03" db="EMBL/GenBank/DDBJ databases">
        <title>Genomic Encyclopedia of Type Strains, Phase IV (KMG-IV): sequencing the most valuable type-strain genomes for metagenomic binning, comparative biology and taxonomic classification.</title>
        <authorList>
            <person name="Goeker M."/>
        </authorList>
    </citation>
    <scope>NUCLEOTIDE SEQUENCE [LARGE SCALE GENOMIC DNA]</scope>
    <source>
        <strain evidence="1 2">JA181</strain>
    </source>
</reference>
<comment type="caution">
    <text evidence="1">The sequence shown here is derived from an EMBL/GenBank/DDBJ whole genome shotgun (WGS) entry which is preliminary data.</text>
</comment>